<dbReference type="Pfam" id="PF03537">
    <property type="entry name" value="Glyco_hydro_114"/>
    <property type="match status" value="1"/>
</dbReference>
<accession>A0A3B0T8B1</accession>
<sequence length="262" mass="29253">MRTIVNPLKYALLAAFFAMPTLAAPLPGASWDWQLSEAIAPPADIKVFDADPDNVTRDQIMELNKAGVYTICYVSVGTLENWRSDVNTFYDGNVFYYPVVGKAYGNWPGEFFLDIRQPNLRYVMQRRFMDCALKGFQAVEADNMDVYTNDSGFEISRQDTMRYIEQLASDAHALGLEIGQKNVPELTGELVAIMDFVITESCFADGWCGDVLPYIEAGKPVFNAEYTDTGPDFAAACAYGTKNKISMILKDRDLTSELETCP</sequence>
<organism evidence="2">
    <name type="scientific">hydrothermal vent metagenome</name>
    <dbReference type="NCBI Taxonomy" id="652676"/>
    <lineage>
        <taxon>unclassified sequences</taxon>
        <taxon>metagenomes</taxon>
        <taxon>ecological metagenomes</taxon>
    </lineage>
</organism>
<protein>
    <submittedName>
        <fullName evidence="2">Putative endo alpha-1,4 polygalactosaminidase</fullName>
    </submittedName>
</protein>
<dbReference type="EMBL" id="UOEO01000014">
    <property type="protein sequence ID" value="VAW14655.1"/>
    <property type="molecule type" value="Genomic_DNA"/>
</dbReference>
<dbReference type="PANTHER" id="PTHR35273:SF2">
    <property type="entry name" value="ALPHA-GALACTOSIDASE"/>
    <property type="match status" value="1"/>
</dbReference>
<evidence type="ECO:0000259" key="1">
    <source>
        <dbReference type="Pfam" id="PF03537"/>
    </source>
</evidence>
<evidence type="ECO:0000313" key="2">
    <source>
        <dbReference type="EMBL" id="VAW14655.1"/>
    </source>
</evidence>
<dbReference type="InterPro" id="IPR013785">
    <property type="entry name" value="Aldolase_TIM"/>
</dbReference>
<feature type="domain" description="Glycoside-hydrolase family GH114 TIM-barrel" evidence="1">
    <location>
        <begin position="30"/>
        <end position="255"/>
    </location>
</feature>
<dbReference type="InterPro" id="IPR004352">
    <property type="entry name" value="GH114_TIM-barrel"/>
</dbReference>
<proteinExistence type="predicted"/>
<reference evidence="2" key="1">
    <citation type="submission" date="2018-06" db="EMBL/GenBank/DDBJ databases">
        <authorList>
            <person name="Zhirakovskaya E."/>
        </authorList>
    </citation>
    <scope>NUCLEOTIDE SEQUENCE</scope>
</reference>
<dbReference type="AlphaFoldDB" id="A0A3B0T8B1"/>
<gene>
    <name evidence="2" type="ORF">MNBD_ALPHA12-425</name>
</gene>
<dbReference type="InterPro" id="IPR017853">
    <property type="entry name" value="GH"/>
</dbReference>
<dbReference type="PANTHER" id="PTHR35273">
    <property type="entry name" value="ALPHA-1,4 POLYGALACTOSAMINIDASE, PUTATIVE (AFU_ORTHOLOGUE AFUA_3G07890)-RELATED"/>
    <property type="match status" value="1"/>
</dbReference>
<dbReference type="Gene3D" id="3.20.20.70">
    <property type="entry name" value="Aldolase class I"/>
    <property type="match status" value="1"/>
</dbReference>
<name>A0A3B0T8B1_9ZZZZ</name>
<dbReference type="SUPFAM" id="SSF51445">
    <property type="entry name" value="(Trans)glycosidases"/>
    <property type="match status" value="1"/>
</dbReference>